<feature type="transmembrane region" description="Helical" evidence="9">
    <location>
        <begin position="424"/>
        <end position="443"/>
    </location>
</feature>
<dbReference type="EMBL" id="JXJN01011915">
    <property type="status" value="NOT_ANNOTATED_CDS"/>
    <property type="molecule type" value="Genomic_DNA"/>
</dbReference>
<evidence type="ECO:0000256" key="1">
    <source>
        <dbReference type="ARBA" id="ARBA00004651"/>
    </source>
</evidence>
<evidence type="ECO:0000256" key="6">
    <source>
        <dbReference type="ARBA" id="ARBA00022989"/>
    </source>
</evidence>
<dbReference type="GO" id="GO:0051119">
    <property type="term" value="F:sugar transmembrane transporter activity"/>
    <property type="evidence" value="ECO:0007669"/>
    <property type="project" value="InterPro"/>
</dbReference>
<dbReference type="Gene3D" id="1.20.1250.20">
    <property type="entry name" value="MFS general substrate transporter like domains"/>
    <property type="match status" value="1"/>
</dbReference>
<dbReference type="EnsemblMetazoa" id="GPPI025533-RA">
    <property type="protein sequence ID" value="GPPI025533-PA"/>
    <property type="gene ID" value="GPPI025533"/>
</dbReference>
<evidence type="ECO:0000256" key="2">
    <source>
        <dbReference type="ARBA" id="ARBA00022448"/>
    </source>
</evidence>
<feature type="domain" description="Major facilitator superfamily (MFS) profile" evidence="10">
    <location>
        <begin position="27"/>
        <end position="447"/>
    </location>
</feature>
<protein>
    <recommendedName>
        <fullName evidence="10">Major facilitator superfamily (MFS) profile domain-containing protein</fullName>
    </recommendedName>
</protein>
<comment type="subcellular location">
    <subcellularLocation>
        <location evidence="1">Cell membrane</location>
        <topology evidence="1">Multi-pass membrane protein</topology>
    </subcellularLocation>
</comment>
<dbReference type="CDD" id="cd17358">
    <property type="entry name" value="MFS_GLUT6_8_Class3_like"/>
    <property type="match status" value="1"/>
</dbReference>
<accession>A0A1B0BCB0</accession>
<dbReference type="InterPro" id="IPR005828">
    <property type="entry name" value="MFS_sugar_transport-like"/>
</dbReference>
<proteinExistence type="predicted"/>
<feature type="transmembrane region" description="Helical" evidence="9">
    <location>
        <begin position="355"/>
        <end position="381"/>
    </location>
</feature>
<feature type="transmembrane region" description="Helical" evidence="9">
    <location>
        <begin position="175"/>
        <end position="193"/>
    </location>
</feature>
<dbReference type="InterPro" id="IPR044775">
    <property type="entry name" value="MFS_ERD6/Tret1-like"/>
</dbReference>
<dbReference type="FunFam" id="1.20.1250.20:FF:000218">
    <property type="entry name" value="facilitated trehalose transporter Tret1"/>
    <property type="match status" value="1"/>
</dbReference>
<dbReference type="PANTHER" id="PTHR48021">
    <property type="match status" value="1"/>
</dbReference>
<keyword evidence="5 9" id="KW-0812">Transmembrane</keyword>
<dbReference type="GO" id="GO:0005886">
    <property type="term" value="C:plasma membrane"/>
    <property type="evidence" value="ECO:0007669"/>
    <property type="project" value="UniProtKB-SubCell"/>
</dbReference>
<name>A0A1B0BCB0_9MUSC</name>
<keyword evidence="4" id="KW-0762">Sugar transport</keyword>
<keyword evidence="6 9" id="KW-1133">Transmembrane helix</keyword>
<reference evidence="11" key="2">
    <citation type="submission" date="2020-05" db="UniProtKB">
        <authorList>
            <consortium name="EnsemblMetazoa"/>
        </authorList>
    </citation>
    <scope>IDENTIFICATION</scope>
    <source>
        <strain evidence="11">IAEA</strain>
    </source>
</reference>
<evidence type="ECO:0000256" key="5">
    <source>
        <dbReference type="ARBA" id="ARBA00022692"/>
    </source>
</evidence>
<dbReference type="InterPro" id="IPR050549">
    <property type="entry name" value="MFS_Trehalose_Transporter"/>
</dbReference>
<evidence type="ECO:0000313" key="12">
    <source>
        <dbReference type="Proteomes" id="UP000092460"/>
    </source>
</evidence>
<feature type="transmembrane region" description="Helical" evidence="9">
    <location>
        <begin position="151"/>
        <end position="169"/>
    </location>
</feature>
<feature type="transmembrane region" description="Helical" evidence="9">
    <location>
        <begin position="117"/>
        <end position="139"/>
    </location>
</feature>
<keyword evidence="7 9" id="KW-0472">Membrane</keyword>
<dbReference type="PROSITE" id="PS00217">
    <property type="entry name" value="SUGAR_TRANSPORT_2"/>
    <property type="match status" value="1"/>
</dbReference>
<feature type="transmembrane region" description="Helical" evidence="9">
    <location>
        <begin position="65"/>
        <end position="85"/>
    </location>
</feature>
<dbReference type="Pfam" id="PF00083">
    <property type="entry name" value="Sugar_tr"/>
    <property type="match status" value="1"/>
</dbReference>
<evidence type="ECO:0000256" key="7">
    <source>
        <dbReference type="ARBA" id="ARBA00023136"/>
    </source>
</evidence>
<dbReference type="PANTHER" id="PTHR48021:SF33">
    <property type="entry name" value="AT22075P-RELATED"/>
    <property type="match status" value="1"/>
</dbReference>
<dbReference type="Proteomes" id="UP000092460">
    <property type="component" value="Unassembled WGS sequence"/>
</dbReference>
<sequence length="1031" mass="116270">MLWNIRWNNGVFKADYRQQLLATISVTIISLSHGVALGWFSPMLMKMQSPATPLNFSLDVHESSWLGAMISLGALTGNTFFSIILSRLGRKVAIYSLAFPHALLWLLLYYARSINYLYAARFFTGFTGGGSYVVVPIFVGEICDSSIRGRLTSLFGLTINLGTLFGYILSSHVHYHNIPWIVLPLPCLFLFLVTRYPETPQFLLRAGKEKRAEQAFIFYQGRRCMHTLKENLRNQFEQLKTTYGNHKIEGKSLKVLGIGFVLGIIHSYSGLFAFMSYMSNIFAATKTDLHPDTNTIITGVVQVIGSYLAIGIVDRYGRRILMITSITGVGLGTAALGFYAFLVEKSDVDLSSFSYWLPVFLMSFIIFMSNIGLNAIIYVIMVEILPSKIRSTGTMFFMVAWSISTFIALKLFPISMHFFGLSSTMWFCSAVSIFGVLFVAIFLKETKGTSFDGVSNPGHVNFYALHCLLSCIAEKLNIIDDTVDFSKYDTVVLYATSKPNHQLSKLLTGSVRLAGGEDEENPPGDDEHPIGTEEEEKIDLEEKEMMVVESEKALVPEPEQSGVGDIFVDEEEQEKEPSEKSISSKISLHELDFRVTKLETIAQRQSTLEEYFAGVSVMKDQIEFAITHLLHLTLLTLSKSPDAKRIRELYDMGKLLLQLRDGNPHIEGAKLIDITAVPSLHFGESGLQLTERMSEEGIFELQHDKREGEADQKMIEDHLCYSGEKLLEQLLELKSDFCLLVNKVNEVSARVLKQESQQTVARTQELQEQMKEVKLFTTNLKTNQDRMEMRISHNANNIETIKSTLEDVLAEKVDKSELEILLADKVDYNQLQRKVSLDQMLELQCRIDKKFCEMLRQINDNERKNNMMVEHLKETLGFAAIEGILNTFKGQIEKEIHHLQHMLQTYIDSTNDECAAAGARIKVLQDLACLSCDTTCVMRSMEKAKVAKLPNAHASVLLSPLITYELGSIRKSGIMGFYRKDDFPHAPHAWMNRQNAGLANLKKCVPRHAGGSHTTNTARDRVEKITMNNKK</sequence>
<feature type="transmembrane region" description="Helical" evidence="9">
    <location>
        <begin position="295"/>
        <end position="313"/>
    </location>
</feature>
<dbReference type="InterPro" id="IPR032013">
    <property type="entry name" value="DUF4795"/>
</dbReference>
<evidence type="ECO:0000256" key="8">
    <source>
        <dbReference type="SAM" id="MobiDB-lite"/>
    </source>
</evidence>
<dbReference type="STRING" id="67801.A0A1B0BCB0"/>
<dbReference type="VEuPathDB" id="VectorBase:GPPI025533"/>
<feature type="transmembrane region" description="Helical" evidence="9">
    <location>
        <begin position="393"/>
        <end position="412"/>
    </location>
</feature>
<feature type="transmembrane region" description="Helical" evidence="9">
    <location>
        <begin position="255"/>
        <end position="275"/>
    </location>
</feature>
<dbReference type="InterPro" id="IPR005829">
    <property type="entry name" value="Sugar_transporter_CS"/>
</dbReference>
<reference evidence="12" key="1">
    <citation type="submission" date="2015-01" db="EMBL/GenBank/DDBJ databases">
        <authorList>
            <person name="Aksoy S."/>
            <person name="Warren W."/>
            <person name="Wilson R.K."/>
        </authorList>
    </citation>
    <scope>NUCLEOTIDE SEQUENCE [LARGE SCALE GENOMIC DNA]</scope>
    <source>
        <strain evidence="12">IAEA</strain>
    </source>
</reference>
<evidence type="ECO:0000313" key="11">
    <source>
        <dbReference type="EnsemblMetazoa" id="GPPI025533-PA"/>
    </source>
</evidence>
<keyword evidence="12" id="KW-1185">Reference proteome</keyword>
<evidence type="ECO:0000259" key="10">
    <source>
        <dbReference type="PROSITE" id="PS50850"/>
    </source>
</evidence>
<dbReference type="PROSITE" id="PS00216">
    <property type="entry name" value="SUGAR_TRANSPORT_1"/>
    <property type="match status" value="1"/>
</dbReference>
<evidence type="ECO:0000256" key="9">
    <source>
        <dbReference type="SAM" id="Phobius"/>
    </source>
</evidence>
<dbReference type="AlphaFoldDB" id="A0A1B0BCB0"/>
<feature type="transmembrane region" description="Helical" evidence="9">
    <location>
        <begin position="320"/>
        <end position="343"/>
    </location>
</feature>
<feature type="region of interest" description="Disordered" evidence="8">
    <location>
        <begin position="1009"/>
        <end position="1031"/>
    </location>
</feature>
<keyword evidence="3" id="KW-1003">Cell membrane</keyword>
<feature type="transmembrane region" description="Helical" evidence="9">
    <location>
        <begin position="20"/>
        <end position="45"/>
    </location>
</feature>
<keyword evidence="2" id="KW-0813">Transport</keyword>
<evidence type="ECO:0000256" key="4">
    <source>
        <dbReference type="ARBA" id="ARBA00022597"/>
    </source>
</evidence>
<dbReference type="Pfam" id="PF16043">
    <property type="entry name" value="DUF4795"/>
    <property type="match status" value="1"/>
</dbReference>
<organism evidence="11 12">
    <name type="scientific">Glossina palpalis gambiensis</name>
    <dbReference type="NCBI Taxonomy" id="67801"/>
    <lineage>
        <taxon>Eukaryota</taxon>
        <taxon>Metazoa</taxon>
        <taxon>Ecdysozoa</taxon>
        <taxon>Arthropoda</taxon>
        <taxon>Hexapoda</taxon>
        <taxon>Insecta</taxon>
        <taxon>Pterygota</taxon>
        <taxon>Neoptera</taxon>
        <taxon>Endopterygota</taxon>
        <taxon>Diptera</taxon>
        <taxon>Brachycera</taxon>
        <taxon>Muscomorpha</taxon>
        <taxon>Hippoboscoidea</taxon>
        <taxon>Glossinidae</taxon>
        <taxon>Glossina</taxon>
    </lineage>
</organism>
<dbReference type="PROSITE" id="PS50850">
    <property type="entry name" value="MFS"/>
    <property type="match status" value="1"/>
</dbReference>
<dbReference type="SUPFAM" id="SSF103473">
    <property type="entry name" value="MFS general substrate transporter"/>
    <property type="match status" value="1"/>
</dbReference>
<dbReference type="InterPro" id="IPR020846">
    <property type="entry name" value="MFS_dom"/>
</dbReference>
<feature type="transmembrane region" description="Helical" evidence="9">
    <location>
        <begin position="92"/>
        <end position="111"/>
    </location>
</feature>
<evidence type="ECO:0000256" key="3">
    <source>
        <dbReference type="ARBA" id="ARBA00022475"/>
    </source>
</evidence>
<dbReference type="InterPro" id="IPR036259">
    <property type="entry name" value="MFS_trans_sf"/>
</dbReference>